<proteinExistence type="predicted"/>
<organism evidence="2 3">
    <name type="scientific">Panicum miliaceum</name>
    <name type="common">Proso millet</name>
    <name type="synonym">Broomcorn millet</name>
    <dbReference type="NCBI Taxonomy" id="4540"/>
    <lineage>
        <taxon>Eukaryota</taxon>
        <taxon>Viridiplantae</taxon>
        <taxon>Streptophyta</taxon>
        <taxon>Embryophyta</taxon>
        <taxon>Tracheophyta</taxon>
        <taxon>Spermatophyta</taxon>
        <taxon>Magnoliopsida</taxon>
        <taxon>Liliopsida</taxon>
        <taxon>Poales</taxon>
        <taxon>Poaceae</taxon>
        <taxon>PACMAD clade</taxon>
        <taxon>Panicoideae</taxon>
        <taxon>Panicodae</taxon>
        <taxon>Paniceae</taxon>
        <taxon>Panicinae</taxon>
        <taxon>Panicum</taxon>
        <taxon>Panicum sect. Panicum</taxon>
    </lineage>
</organism>
<feature type="region of interest" description="Disordered" evidence="1">
    <location>
        <begin position="167"/>
        <end position="220"/>
    </location>
</feature>
<evidence type="ECO:0000313" key="3">
    <source>
        <dbReference type="Proteomes" id="UP000275267"/>
    </source>
</evidence>
<protein>
    <recommendedName>
        <fullName evidence="4">DUF4283 domain-containing protein</fullName>
    </recommendedName>
</protein>
<accession>A0A3L6RIX4</accession>
<dbReference type="AlphaFoldDB" id="A0A3L6RIX4"/>
<evidence type="ECO:0000313" key="2">
    <source>
        <dbReference type="EMBL" id="RLN04068.1"/>
    </source>
</evidence>
<gene>
    <name evidence="2" type="ORF">C2845_PM13G11530</name>
</gene>
<dbReference type="PANTHER" id="PTHR33170:SF50">
    <property type="entry name" value="DUF4283 DOMAIN-CONTAINING PROTEIN"/>
    <property type="match status" value="1"/>
</dbReference>
<evidence type="ECO:0008006" key="4">
    <source>
        <dbReference type="Google" id="ProtNLM"/>
    </source>
</evidence>
<name>A0A3L6RIX4_PANMI</name>
<feature type="compositionally biased region" description="Basic and acidic residues" evidence="1">
    <location>
        <begin position="194"/>
        <end position="208"/>
    </location>
</feature>
<sequence>MALVTILEGEVSMELLKSELARILPVKWNWEVHEHGDKAYVVPFPCKIELDQMVAIGTVTTKLKEGILLFEEYTTEIKPTRKLEQVWVCVFGVPYEIRSFLPLWAVGTILGATQKVDITYLRRTGVVRLLVAVLDANAVPTDADIVVNRNMYRIFFTVDEILRDEEEYNPDDDDLLDEEEDRAEDQEMEEADDSSDKGGDKAEREVQKPHTTNDPSMMPPHKQAALVQEALDIACAQVIEELSFKIMNEVDDGAPSSVKGALESSLGEDLRGAVVPTLAPAAEMGTVAVANRDAAAIDKTCAATKAVVGAVSETEMSSIAAASVAVAKVVVADTGAVDSATLATKVGNQLEQRALAASANEAAGSQLPATEMNAGTTRTSKKIKKLVSATNTTLRRSNRGQAKNDEHTLKKTARMAATRNLEGCFQGDLLVAPVDALAA</sequence>
<feature type="compositionally biased region" description="Acidic residues" evidence="1">
    <location>
        <begin position="167"/>
        <end position="193"/>
    </location>
</feature>
<dbReference type="EMBL" id="PQIB02000008">
    <property type="protein sequence ID" value="RLN04068.1"/>
    <property type="molecule type" value="Genomic_DNA"/>
</dbReference>
<comment type="caution">
    <text evidence="2">The sequence shown here is derived from an EMBL/GenBank/DDBJ whole genome shotgun (WGS) entry which is preliminary data.</text>
</comment>
<keyword evidence="3" id="KW-1185">Reference proteome</keyword>
<dbReference type="PANTHER" id="PTHR33170">
    <property type="entry name" value="DUF4283 DOMAIN-CONTAINING PROTEIN-RELATED"/>
    <property type="match status" value="1"/>
</dbReference>
<reference evidence="3" key="1">
    <citation type="journal article" date="2019" name="Nat. Commun.">
        <title>The genome of broomcorn millet.</title>
        <authorList>
            <person name="Zou C."/>
            <person name="Miki D."/>
            <person name="Li D."/>
            <person name="Tang Q."/>
            <person name="Xiao L."/>
            <person name="Rajput S."/>
            <person name="Deng P."/>
            <person name="Jia W."/>
            <person name="Huang R."/>
            <person name="Zhang M."/>
            <person name="Sun Y."/>
            <person name="Hu J."/>
            <person name="Fu X."/>
            <person name="Schnable P.S."/>
            <person name="Li F."/>
            <person name="Zhang H."/>
            <person name="Feng B."/>
            <person name="Zhu X."/>
            <person name="Liu R."/>
            <person name="Schnable J.C."/>
            <person name="Zhu J.-K."/>
            <person name="Zhang H."/>
        </authorList>
    </citation>
    <scope>NUCLEOTIDE SEQUENCE [LARGE SCALE GENOMIC DNA]</scope>
</reference>
<dbReference type="Proteomes" id="UP000275267">
    <property type="component" value="Unassembled WGS sequence"/>
</dbReference>
<evidence type="ECO:0000256" key="1">
    <source>
        <dbReference type="SAM" id="MobiDB-lite"/>
    </source>
</evidence>
<dbReference type="OrthoDB" id="694714at2759"/>